<feature type="region of interest" description="Disordered" evidence="8">
    <location>
        <begin position="390"/>
        <end position="460"/>
    </location>
</feature>
<dbReference type="SMART" id="SM00220">
    <property type="entry name" value="S_TKc"/>
    <property type="match status" value="1"/>
</dbReference>
<evidence type="ECO:0000256" key="6">
    <source>
        <dbReference type="ARBA" id="ARBA00022840"/>
    </source>
</evidence>
<dbReference type="GeneID" id="87806455"/>
<evidence type="ECO:0000256" key="5">
    <source>
        <dbReference type="ARBA" id="ARBA00022777"/>
    </source>
</evidence>
<keyword evidence="3" id="KW-0808">Transferase</keyword>
<dbReference type="InterPro" id="IPR001245">
    <property type="entry name" value="Ser-Thr/Tyr_kinase_cat_dom"/>
</dbReference>
<accession>A0AAF0Y7X3</accession>
<keyword evidence="5 10" id="KW-0418">Kinase</keyword>
<reference evidence="10" key="1">
    <citation type="submission" date="2023-10" db="EMBL/GenBank/DDBJ databases">
        <authorList>
            <person name="Noh H."/>
        </authorList>
    </citation>
    <scope>NUCLEOTIDE SEQUENCE</scope>
    <source>
        <strain evidence="10">DUCC4014</strain>
    </source>
</reference>
<feature type="domain" description="Protein kinase" evidence="9">
    <location>
        <begin position="11"/>
        <end position="272"/>
    </location>
</feature>
<keyword evidence="2" id="KW-0723">Serine/threonine-protein kinase</keyword>
<dbReference type="PANTHER" id="PTHR46485:SF5">
    <property type="entry name" value="CENTER DIVIDER, ISOFORM A"/>
    <property type="match status" value="1"/>
</dbReference>
<dbReference type="InterPro" id="IPR008271">
    <property type="entry name" value="Ser/Thr_kinase_AS"/>
</dbReference>
<evidence type="ECO:0000256" key="4">
    <source>
        <dbReference type="ARBA" id="ARBA00022741"/>
    </source>
</evidence>
<dbReference type="PRINTS" id="PR00109">
    <property type="entry name" value="TYRKINASE"/>
</dbReference>
<proteinExistence type="inferred from homology"/>
<feature type="compositionally biased region" description="Low complexity" evidence="8">
    <location>
        <begin position="424"/>
        <end position="460"/>
    </location>
</feature>
<dbReference type="GO" id="GO:0004674">
    <property type="term" value="F:protein serine/threonine kinase activity"/>
    <property type="evidence" value="ECO:0007669"/>
    <property type="project" value="UniProtKB-KW"/>
</dbReference>
<evidence type="ECO:0000256" key="1">
    <source>
        <dbReference type="ARBA" id="ARBA00005843"/>
    </source>
</evidence>
<dbReference type="InterPro" id="IPR011009">
    <property type="entry name" value="Kinase-like_dom_sf"/>
</dbReference>
<dbReference type="PROSITE" id="PS00108">
    <property type="entry name" value="PROTEIN_KINASE_ST"/>
    <property type="match status" value="1"/>
</dbReference>
<sequence length="557" mass="61813">MDFDVVPYEDIVWGEQIGAGSFGSVHKGQYLEVDIAIKEIHSSTEYDVSKYFEREWRIMRECRHPNIVLFLGLSKEPTDDGRIFIVTEFVPRGNLRDLIRSSEPFPWRLRLSFATDLARAVAYLHARQCLHRDLKGENLLITANDRIKVGDFGFARITGRNDEEMRQMTYCGTDGYMSPEVNMGDGFDLPTDVFSVGIIYIEILTRTNVTSKLWSRKAPTFVPDADEVRRRASPGCPAAFIDLALECCRFLPSDRPGMPEVLTRLRAIEQSLPETDDATDHVGSVRVVRREGKRAMPVFGHSLAAEMQAAETNMDDDELGIEEAIVDGLIHGGPSYADRRCSPSLAGLVGSSWRTTRWAETASHYSDASEMNGRTPLLRNRVMRTDESIPLQPITAIHRSPGGYPTPPPEDRPLSPRGPQSPDISTSISQGGSSSATSEPRSSSSSVPLPQLRLSLSPGPSSDAIHRFTVLQRTPPRLLNAATNFAMTFLPRNVTWGKERCSVCRKRLGPRAALQCDDCGCEYPLNSLSYSVLVHAKCSCSAPRNCATYEDDGIIDP</sequence>
<evidence type="ECO:0000256" key="2">
    <source>
        <dbReference type="ARBA" id="ARBA00022527"/>
    </source>
</evidence>
<dbReference type="PROSITE" id="PS00107">
    <property type="entry name" value="PROTEIN_KINASE_ATP"/>
    <property type="match status" value="1"/>
</dbReference>
<name>A0AAF0Y7X3_9TREE</name>
<keyword evidence="4 7" id="KW-0547">Nucleotide-binding</keyword>
<dbReference type="Gene3D" id="3.30.200.20">
    <property type="entry name" value="Phosphorylase Kinase, domain 1"/>
    <property type="match status" value="1"/>
</dbReference>
<dbReference type="CDD" id="cd00029">
    <property type="entry name" value="C1"/>
    <property type="match status" value="1"/>
</dbReference>
<comment type="similarity">
    <text evidence="1">Belongs to the protein kinase superfamily. TKL Ser/Thr protein kinase family.</text>
</comment>
<dbReference type="InterPro" id="IPR050940">
    <property type="entry name" value="Actin_reg-Ser/Thr_kinase"/>
</dbReference>
<dbReference type="GO" id="GO:0005524">
    <property type="term" value="F:ATP binding"/>
    <property type="evidence" value="ECO:0007669"/>
    <property type="project" value="UniProtKB-UniRule"/>
</dbReference>
<dbReference type="Gene3D" id="1.10.510.10">
    <property type="entry name" value="Transferase(Phosphotransferase) domain 1"/>
    <property type="match status" value="1"/>
</dbReference>
<evidence type="ECO:0000259" key="9">
    <source>
        <dbReference type="PROSITE" id="PS50011"/>
    </source>
</evidence>
<keyword evidence="11" id="KW-1185">Reference proteome</keyword>
<dbReference type="AlphaFoldDB" id="A0AAF0Y7X3"/>
<dbReference type="SUPFAM" id="SSF56112">
    <property type="entry name" value="Protein kinase-like (PK-like)"/>
    <property type="match status" value="1"/>
</dbReference>
<keyword evidence="6 7" id="KW-0067">ATP-binding</keyword>
<dbReference type="Proteomes" id="UP000827549">
    <property type="component" value="Chromosome 2"/>
</dbReference>
<evidence type="ECO:0000313" key="10">
    <source>
        <dbReference type="EMBL" id="WOO79689.1"/>
    </source>
</evidence>
<dbReference type="InterPro" id="IPR017441">
    <property type="entry name" value="Protein_kinase_ATP_BS"/>
</dbReference>
<gene>
    <name evidence="10" type="primary">gefX</name>
    <name evidence="10" type="ORF">LOC62_02G003209</name>
</gene>
<dbReference type="InterPro" id="IPR000719">
    <property type="entry name" value="Prot_kinase_dom"/>
</dbReference>
<dbReference type="EMBL" id="CP086715">
    <property type="protein sequence ID" value="WOO79689.1"/>
    <property type="molecule type" value="Genomic_DNA"/>
</dbReference>
<evidence type="ECO:0000256" key="7">
    <source>
        <dbReference type="PROSITE-ProRule" id="PRU10141"/>
    </source>
</evidence>
<evidence type="ECO:0000256" key="8">
    <source>
        <dbReference type="SAM" id="MobiDB-lite"/>
    </source>
</evidence>
<organism evidence="10 11">
    <name type="scientific">Vanrija pseudolonga</name>
    <dbReference type="NCBI Taxonomy" id="143232"/>
    <lineage>
        <taxon>Eukaryota</taxon>
        <taxon>Fungi</taxon>
        <taxon>Dikarya</taxon>
        <taxon>Basidiomycota</taxon>
        <taxon>Agaricomycotina</taxon>
        <taxon>Tremellomycetes</taxon>
        <taxon>Trichosporonales</taxon>
        <taxon>Trichosporonaceae</taxon>
        <taxon>Vanrija</taxon>
    </lineage>
</organism>
<dbReference type="CDD" id="cd13999">
    <property type="entry name" value="STKc_MAP3K-like"/>
    <property type="match status" value="1"/>
</dbReference>
<dbReference type="Pfam" id="PF07714">
    <property type="entry name" value="PK_Tyr_Ser-Thr"/>
    <property type="match status" value="1"/>
</dbReference>
<dbReference type="PANTHER" id="PTHR46485">
    <property type="entry name" value="LIM DOMAIN KINASE 1"/>
    <property type="match status" value="1"/>
</dbReference>
<dbReference type="RefSeq" id="XP_062625721.1">
    <property type="nucleotide sequence ID" value="XM_062769737.1"/>
</dbReference>
<protein>
    <submittedName>
        <fullName evidence="10">RasGEF domain-containing serine/threonine-protein kinase X</fullName>
    </submittedName>
</protein>
<evidence type="ECO:0000313" key="11">
    <source>
        <dbReference type="Proteomes" id="UP000827549"/>
    </source>
</evidence>
<evidence type="ECO:0000256" key="3">
    <source>
        <dbReference type="ARBA" id="ARBA00022679"/>
    </source>
</evidence>
<dbReference type="PROSITE" id="PS50011">
    <property type="entry name" value="PROTEIN_KINASE_DOM"/>
    <property type="match status" value="1"/>
</dbReference>
<feature type="binding site" evidence="7">
    <location>
        <position position="38"/>
    </location>
    <ligand>
        <name>ATP</name>
        <dbReference type="ChEBI" id="CHEBI:30616"/>
    </ligand>
</feature>